<sequence>MAQAPRWAVIVVRAWADAGGIRARLVGTDSEGGSVRSAAASPEEAALVVRTLLRELVPDLPSDAGPAATEATTQE</sequence>
<name>A0ABU2NJ66_9PSEU</name>
<comment type="caution">
    <text evidence="1">The sequence shown here is derived from an EMBL/GenBank/DDBJ whole genome shotgun (WGS) entry which is preliminary data.</text>
</comment>
<accession>A0ABU2NJ66</accession>
<protein>
    <submittedName>
        <fullName evidence="1">Uncharacterized protein</fullName>
    </submittedName>
</protein>
<proteinExistence type="predicted"/>
<dbReference type="EMBL" id="JAVREJ010000061">
    <property type="protein sequence ID" value="MDT0354017.1"/>
    <property type="molecule type" value="Genomic_DNA"/>
</dbReference>
<organism evidence="1 2">
    <name type="scientific">Pseudonocardia charpentierae</name>
    <dbReference type="NCBI Taxonomy" id="3075545"/>
    <lineage>
        <taxon>Bacteria</taxon>
        <taxon>Bacillati</taxon>
        <taxon>Actinomycetota</taxon>
        <taxon>Actinomycetes</taxon>
        <taxon>Pseudonocardiales</taxon>
        <taxon>Pseudonocardiaceae</taxon>
        <taxon>Pseudonocardia</taxon>
    </lineage>
</organism>
<evidence type="ECO:0000313" key="2">
    <source>
        <dbReference type="Proteomes" id="UP001183202"/>
    </source>
</evidence>
<gene>
    <name evidence="1" type="ORF">RM445_31530</name>
</gene>
<keyword evidence="2" id="KW-1185">Reference proteome</keyword>
<reference evidence="2" key="1">
    <citation type="submission" date="2023-07" db="EMBL/GenBank/DDBJ databases">
        <title>30 novel species of actinomycetes from the DSMZ collection.</title>
        <authorList>
            <person name="Nouioui I."/>
        </authorList>
    </citation>
    <scope>NUCLEOTIDE SEQUENCE [LARGE SCALE GENOMIC DNA]</scope>
    <source>
        <strain evidence="2">DSM 45834</strain>
    </source>
</reference>
<evidence type="ECO:0000313" key="1">
    <source>
        <dbReference type="EMBL" id="MDT0354017.1"/>
    </source>
</evidence>
<dbReference type="Proteomes" id="UP001183202">
    <property type="component" value="Unassembled WGS sequence"/>
</dbReference>
<dbReference type="RefSeq" id="WP_311560525.1">
    <property type="nucleotide sequence ID" value="NZ_JAVREJ010000061.1"/>
</dbReference>